<keyword evidence="1" id="KW-0175">Coiled coil</keyword>
<dbReference type="Proteomes" id="UP000559027">
    <property type="component" value="Unassembled WGS sequence"/>
</dbReference>
<feature type="coiled-coil region" evidence="1">
    <location>
        <begin position="293"/>
        <end position="361"/>
    </location>
</feature>
<evidence type="ECO:0000313" key="4">
    <source>
        <dbReference type="Proteomes" id="UP000559027"/>
    </source>
</evidence>
<comment type="caution">
    <text evidence="3">The sequence shown here is derived from an EMBL/GenBank/DDBJ whole genome shotgun (WGS) entry which is preliminary data.</text>
</comment>
<name>A0A8H5CWE8_9AGAR</name>
<dbReference type="OrthoDB" id="412109at2759"/>
<evidence type="ECO:0000256" key="2">
    <source>
        <dbReference type="SAM" id="MobiDB-lite"/>
    </source>
</evidence>
<feature type="region of interest" description="Disordered" evidence="2">
    <location>
        <begin position="396"/>
        <end position="465"/>
    </location>
</feature>
<feature type="compositionally biased region" description="Polar residues" evidence="2">
    <location>
        <begin position="119"/>
        <end position="129"/>
    </location>
</feature>
<dbReference type="AlphaFoldDB" id="A0A8H5CWE8"/>
<evidence type="ECO:0000256" key="1">
    <source>
        <dbReference type="SAM" id="Coils"/>
    </source>
</evidence>
<gene>
    <name evidence="3" type="ORF">D9756_009370</name>
</gene>
<feature type="compositionally biased region" description="Polar residues" evidence="2">
    <location>
        <begin position="411"/>
        <end position="438"/>
    </location>
</feature>
<organism evidence="3 4">
    <name type="scientific">Leucocoprinus leucothites</name>
    <dbReference type="NCBI Taxonomy" id="201217"/>
    <lineage>
        <taxon>Eukaryota</taxon>
        <taxon>Fungi</taxon>
        <taxon>Dikarya</taxon>
        <taxon>Basidiomycota</taxon>
        <taxon>Agaricomycotina</taxon>
        <taxon>Agaricomycetes</taxon>
        <taxon>Agaricomycetidae</taxon>
        <taxon>Agaricales</taxon>
        <taxon>Agaricineae</taxon>
        <taxon>Agaricaceae</taxon>
        <taxon>Leucocoprinus</taxon>
    </lineage>
</organism>
<evidence type="ECO:0000313" key="3">
    <source>
        <dbReference type="EMBL" id="KAF5349190.1"/>
    </source>
</evidence>
<keyword evidence="4" id="KW-1185">Reference proteome</keyword>
<proteinExistence type="predicted"/>
<dbReference type="EMBL" id="JAACJO010000017">
    <property type="protein sequence ID" value="KAF5349190.1"/>
    <property type="molecule type" value="Genomic_DNA"/>
</dbReference>
<feature type="region of interest" description="Disordered" evidence="2">
    <location>
        <begin position="88"/>
        <end position="150"/>
    </location>
</feature>
<protein>
    <submittedName>
        <fullName evidence="3">Uncharacterized protein</fullName>
    </submittedName>
</protein>
<reference evidence="3 4" key="1">
    <citation type="journal article" date="2020" name="ISME J.">
        <title>Uncovering the hidden diversity of litter-decomposition mechanisms in mushroom-forming fungi.</title>
        <authorList>
            <person name="Floudas D."/>
            <person name="Bentzer J."/>
            <person name="Ahren D."/>
            <person name="Johansson T."/>
            <person name="Persson P."/>
            <person name="Tunlid A."/>
        </authorList>
    </citation>
    <scope>NUCLEOTIDE SEQUENCE [LARGE SCALE GENOMIC DNA]</scope>
    <source>
        <strain evidence="3 4">CBS 146.42</strain>
    </source>
</reference>
<feature type="region of interest" description="Disordered" evidence="2">
    <location>
        <begin position="185"/>
        <end position="210"/>
    </location>
</feature>
<sequence length="583" mass="66129">MPDFTGLVNWIQAGISYSYDPSFSQNYGSQSVPQDDDVIMSSIPSSDAPDDAWNDLKIFALNLLRRDPNSLAPHELALLRVLNRRYEVEEEEKRKQKRPKRSDSLIDEVMMSPPPSHQPLPSESPSTSIDFAPPESPHVNQGESKETAEGTDDFTSFANIRHHPYHRSHARGQHLPGSVPNWVKKKASARTLNSREQRDEQESLGDAARSRDTTCIEAKKAELLAQARLHVEEAGGRWDQGAFLREYGFQVQEAAEYLVREELANASRTVKERCFARAAQYINSLCAQQFAHLAEAEREAQAKVHAVEELDKAIDHLRAELRELRMKRKHYPGKTILDDELRRATASRRNAARQNEELISEFRSILQQHEDVFEAWDVFQARFNLPTNAPPFAAGSATPTCPLSPHEPSATYDSTLSSPFSDPESQPASSPTITSDELPSSPASSSSFDPSPRVPRPFSCRYLPTKRPRSDAERFTRYESDWALLRSNELRDEHASFEQMPWPVLFDVTKDKLDQLSMESIREFILHPSRVVDAKAIRQQELLRWHSDKIVNILPKFSPQDRPAILEASAQVLVCLIDIYKSL</sequence>
<accession>A0A8H5CWE8</accession>
<feature type="compositionally biased region" description="Low complexity" evidence="2">
    <location>
        <begin position="439"/>
        <end position="459"/>
    </location>
</feature>